<dbReference type="PANTHER" id="PTHR30332">
    <property type="entry name" value="PROBABLE GENERAL SECRETION PATHWAY PROTEIN D"/>
    <property type="match status" value="1"/>
</dbReference>
<name>A0A840UMW1_9FIRM</name>
<organism evidence="5 6">
    <name type="scientific">Pectinatus brassicae</name>
    <dbReference type="NCBI Taxonomy" id="862415"/>
    <lineage>
        <taxon>Bacteria</taxon>
        <taxon>Bacillati</taxon>
        <taxon>Bacillota</taxon>
        <taxon>Negativicutes</taxon>
        <taxon>Selenomonadales</taxon>
        <taxon>Selenomonadaceae</taxon>
        <taxon>Pectinatus</taxon>
    </lineage>
</organism>
<keyword evidence="2" id="KW-0472">Membrane</keyword>
<dbReference type="PANTHER" id="PTHR30332:SF17">
    <property type="entry name" value="TYPE IV PILIATION SYSTEM PROTEIN DR_0774-RELATED"/>
    <property type="match status" value="1"/>
</dbReference>
<accession>A0A840UMW1</accession>
<dbReference type="EMBL" id="JACHFH010000006">
    <property type="protein sequence ID" value="MBB5335582.1"/>
    <property type="molecule type" value="Genomic_DNA"/>
</dbReference>
<dbReference type="Pfam" id="PF00263">
    <property type="entry name" value="Secretin"/>
    <property type="match status" value="1"/>
</dbReference>
<comment type="caution">
    <text evidence="5">The sequence shown here is derived from an EMBL/GenBank/DDBJ whole genome shotgun (WGS) entry which is preliminary data.</text>
</comment>
<evidence type="ECO:0000259" key="4">
    <source>
        <dbReference type="Pfam" id="PF00263"/>
    </source>
</evidence>
<evidence type="ECO:0000256" key="1">
    <source>
        <dbReference type="ARBA" id="ARBA00004370"/>
    </source>
</evidence>
<dbReference type="InterPro" id="IPR001775">
    <property type="entry name" value="GspD/PilQ"/>
</dbReference>
<dbReference type="Proteomes" id="UP000559117">
    <property type="component" value="Unassembled WGS sequence"/>
</dbReference>
<evidence type="ECO:0000313" key="6">
    <source>
        <dbReference type="Proteomes" id="UP000559117"/>
    </source>
</evidence>
<dbReference type="RefSeq" id="WP_183859693.1">
    <property type="nucleotide sequence ID" value="NZ_JACHFH010000006.1"/>
</dbReference>
<dbReference type="InterPro" id="IPR050810">
    <property type="entry name" value="Bact_Secretion_Sys_Channel"/>
</dbReference>
<proteinExistence type="inferred from homology"/>
<comment type="subcellular location">
    <subcellularLocation>
        <location evidence="1">Membrane</location>
    </subcellularLocation>
</comment>
<dbReference type="GO" id="GO:0016020">
    <property type="term" value="C:membrane"/>
    <property type="evidence" value="ECO:0007669"/>
    <property type="project" value="UniProtKB-SubCell"/>
</dbReference>
<gene>
    <name evidence="5" type="ORF">HNR32_000709</name>
</gene>
<dbReference type="InterPro" id="IPR038591">
    <property type="entry name" value="NolW-like_sf"/>
</dbReference>
<keyword evidence="6" id="KW-1185">Reference proteome</keyword>
<dbReference type="GO" id="GO:0015627">
    <property type="term" value="C:type II protein secretion system complex"/>
    <property type="evidence" value="ECO:0007669"/>
    <property type="project" value="TreeGrafter"/>
</dbReference>
<dbReference type="InterPro" id="IPR004846">
    <property type="entry name" value="T2SS/T3SS_dom"/>
</dbReference>
<dbReference type="Gene3D" id="3.30.1370.120">
    <property type="match status" value="1"/>
</dbReference>
<evidence type="ECO:0000256" key="2">
    <source>
        <dbReference type="ARBA" id="ARBA00023136"/>
    </source>
</evidence>
<reference evidence="5 6" key="1">
    <citation type="submission" date="2020-08" db="EMBL/GenBank/DDBJ databases">
        <title>Genomic Encyclopedia of Type Strains, Phase IV (KMG-IV): sequencing the most valuable type-strain genomes for metagenomic binning, comparative biology and taxonomic classification.</title>
        <authorList>
            <person name="Goeker M."/>
        </authorList>
    </citation>
    <scope>NUCLEOTIDE SEQUENCE [LARGE SCALE GENOMIC DNA]</scope>
    <source>
        <strain evidence="5 6">DSM 24661</strain>
    </source>
</reference>
<evidence type="ECO:0000256" key="3">
    <source>
        <dbReference type="RuleBase" id="RU004003"/>
    </source>
</evidence>
<sequence>MRYKTFIISLITALFIVPAVLVDAASIHASNIDVRNLLTSLAASDNINILINDDVTGNISINLNDISPHDAIKTIAQMKNLICTEENGIIFICSKQSNNQNFNSLHIFKIKYADLKILAATIKMYMQQNANPPAAIKDKNNNTSASTNITIDADNNSLLFYGTAQQAAALKVFINKIDIPCKQVMLEAKVIAIQKDATKNLGIEWNWSELPQYPQISESYQTIEHSVVNSAGNYQTISENIPHNTVTRTFNGSSNIPGIIQFGKGPEGVPFEFYYGAKINALVTDGKASVLAKPNIIAQNNHEAVINIGGSVPIPKLSTTDSTTTTSYEYHETGIILRYTPRINNDKYITASIHTEVSSPIYVADLKAYRFQTRSADTVVRLKDGETMVIGGLIDTEEAKSMSKIPFLGDLPIIGNFFRNIKNSKTQSEIVIFLTAHIKKPPSATNQVVSED</sequence>
<dbReference type="Gene3D" id="3.30.1370.130">
    <property type="match status" value="1"/>
</dbReference>
<comment type="similarity">
    <text evidence="3">Belongs to the bacterial secretin family.</text>
</comment>
<feature type="domain" description="Type II/III secretion system secretin-like" evidence="4">
    <location>
        <begin position="281"/>
        <end position="438"/>
    </location>
</feature>
<evidence type="ECO:0000313" key="5">
    <source>
        <dbReference type="EMBL" id="MBB5335582.1"/>
    </source>
</evidence>
<protein>
    <submittedName>
        <fullName evidence="5">Type IV pilus assembly protein PilQ</fullName>
    </submittedName>
</protein>
<dbReference type="GO" id="GO:0009306">
    <property type="term" value="P:protein secretion"/>
    <property type="evidence" value="ECO:0007669"/>
    <property type="project" value="InterPro"/>
</dbReference>
<dbReference type="AlphaFoldDB" id="A0A840UMW1"/>
<dbReference type="PRINTS" id="PR00811">
    <property type="entry name" value="BCTERIALGSPD"/>
</dbReference>